<evidence type="ECO:0000313" key="2">
    <source>
        <dbReference type="EMBL" id="GAI67772.1"/>
    </source>
</evidence>
<protein>
    <submittedName>
        <fullName evidence="2">Uncharacterized protein</fullName>
    </submittedName>
</protein>
<name>X1QH00_9ZZZZ</name>
<organism evidence="2">
    <name type="scientific">marine sediment metagenome</name>
    <dbReference type="NCBI Taxonomy" id="412755"/>
    <lineage>
        <taxon>unclassified sequences</taxon>
        <taxon>metagenomes</taxon>
        <taxon>ecological metagenomes</taxon>
    </lineage>
</organism>
<keyword evidence="1" id="KW-0472">Membrane</keyword>
<proteinExistence type="predicted"/>
<reference evidence="2" key="1">
    <citation type="journal article" date="2014" name="Front. Microbiol.">
        <title>High frequency of phylogenetically diverse reductive dehalogenase-homologous genes in deep subseafloor sedimentary metagenomes.</title>
        <authorList>
            <person name="Kawai M."/>
            <person name="Futagami T."/>
            <person name="Toyoda A."/>
            <person name="Takaki Y."/>
            <person name="Nishi S."/>
            <person name="Hori S."/>
            <person name="Arai W."/>
            <person name="Tsubouchi T."/>
            <person name="Morono Y."/>
            <person name="Uchiyama I."/>
            <person name="Ito T."/>
            <person name="Fujiyama A."/>
            <person name="Inagaki F."/>
            <person name="Takami H."/>
        </authorList>
    </citation>
    <scope>NUCLEOTIDE SEQUENCE</scope>
    <source>
        <strain evidence="2">Expedition CK06-06</strain>
    </source>
</reference>
<evidence type="ECO:0000256" key="1">
    <source>
        <dbReference type="SAM" id="Phobius"/>
    </source>
</evidence>
<feature type="transmembrane region" description="Helical" evidence="1">
    <location>
        <begin position="12"/>
        <end position="32"/>
    </location>
</feature>
<gene>
    <name evidence="2" type="ORF">S06H3_65345</name>
</gene>
<sequence>MESYWYPPAAPFRTVIAIGIALLLLQGLVQFVRDVNLVMGRKP</sequence>
<accession>X1QH00</accession>
<comment type="caution">
    <text evidence="2">The sequence shown here is derived from an EMBL/GenBank/DDBJ whole genome shotgun (WGS) entry which is preliminary data.</text>
</comment>
<dbReference type="AlphaFoldDB" id="X1QH00"/>
<dbReference type="EMBL" id="BARV01043967">
    <property type="protein sequence ID" value="GAI67772.1"/>
    <property type="molecule type" value="Genomic_DNA"/>
</dbReference>
<keyword evidence="1" id="KW-1133">Transmembrane helix</keyword>
<keyword evidence="1" id="KW-0812">Transmembrane</keyword>